<dbReference type="Pfam" id="PF14226">
    <property type="entry name" value="DIOX_N"/>
    <property type="match status" value="1"/>
</dbReference>
<dbReference type="InterPro" id="IPR050231">
    <property type="entry name" value="Iron_ascorbate_oxido_reductase"/>
</dbReference>
<dbReference type="AlphaFoldDB" id="A0A1S3VMR9"/>
<reference evidence="5" key="2">
    <citation type="submission" date="2025-08" db="UniProtKB">
        <authorList>
            <consortium name="RefSeq"/>
        </authorList>
    </citation>
    <scope>IDENTIFICATION</scope>
    <source>
        <tissue evidence="5">Leaf</tissue>
    </source>
</reference>
<protein>
    <submittedName>
        <fullName evidence="5">2-oxoglutarate-dependent dioxygenase DAO-like</fullName>
    </submittedName>
</protein>
<dbReference type="GeneID" id="106776701"/>
<keyword evidence="2" id="KW-0408">Iron</keyword>
<gene>
    <name evidence="5" type="primary">LOC106776701</name>
</gene>
<dbReference type="PANTHER" id="PTHR47990">
    <property type="entry name" value="2-OXOGLUTARATE (2OG) AND FE(II)-DEPENDENT OXYGENASE SUPERFAMILY PROTEIN-RELATED"/>
    <property type="match status" value="1"/>
</dbReference>
<name>A0A1S3VMR9_VIGRR</name>
<evidence type="ECO:0000259" key="3">
    <source>
        <dbReference type="Pfam" id="PF14226"/>
    </source>
</evidence>
<dbReference type="SUPFAM" id="SSF51197">
    <property type="entry name" value="Clavaminate synthase-like"/>
    <property type="match status" value="1"/>
</dbReference>
<evidence type="ECO:0000313" key="5">
    <source>
        <dbReference type="RefSeq" id="XP_014519666.1"/>
    </source>
</evidence>
<evidence type="ECO:0000313" key="4">
    <source>
        <dbReference type="Proteomes" id="UP000087766"/>
    </source>
</evidence>
<dbReference type="InterPro" id="IPR026992">
    <property type="entry name" value="DIOX_N"/>
</dbReference>
<keyword evidence="4" id="KW-1185">Reference proteome</keyword>
<dbReference type="RefSeq" id="XP_014519666.1">
    <property type="nucleotide sequence ID" value="XM_014664180.2"/>
</dbReference>
<sequence>MAENFPVVIDMEKICEEEELKKLREACERLGSFRIINHSIPPTLVADMEKVVEALHDLPLEVKKRHTEAISGGGYVGPTLFIPYYEATGIYDISSSQSMNNFCSQLHVSPQQRQTMEAYGEAVHGLAVKIAQKMAESLGVVEGADFEDWVGFGMCDDRFEVVVHHGETLIKDVVPFKYIGGEISSWDIDLDT</sequence>
<dbReference type="OrthoDB" id="1722736at2759"/>
<accession>A0A1S3VMR9</accession>
<evidence type="ECO:0000256" key="1">
    <source>
        <dbReference type="ARBA" id="ARBA00022723"/>
    </source>
</evidence>
<proteinExistence type="predicted"/>
<reference evidence="4" key="1">
    <citation type="journal article" date="2014" name="Nat. Commun.">
        <title>Genome sequence of mungbean and insights into evolution within Vigna species.</title>
        <authorList>
            <person name="Kang Y.J."/>
            <person name="Kim S.K."/>
            <person name="Kim M.Y."/>
            <person name="Lestari P."/>
            <person name="Kim K.H."/>
            <person name="Ha B.K."/>
            <person name="Jun T.H."/>
            <person name="Hwang W.J."/>
            <person name="Lee T."/>
            <person name="Lee J."/>
            <person name="Shim S."/>
            <person name="Yoon M.Y."/>
            <person name="Jang Y.E."/>
            <person name="Han K.S."/>
            <person name="Taeprayoon P."/>
            <person name="Yoon N."/>
            <person name="Somta P."/>
            <person name="Tanya P."/>
            <person name="Kim K.S."/>
            <person name="Gwag J.G."/>
            <person name="Moon J.K."/>
            <person name="Lee Y.H."/>
            <person name="Park B.S."/>
            <person name="Bombarely A."/>
            <person name="Doyle J.J."/>
            <person name="Jackson S.A."/>
            <person name="Schafleitner R."/>
            <person name="Srinives P."/>
            <person name="Varshney R.K."/>
            <person name="Lee S.H."/>
        </authorList>
    </citation>
    <scope>NUCLEOTIDE SEQUENCE [LARGE SCALE GENOMIC DNA]</scope>
    <source>
        <strain evidence="4">cv. VC1973A</strain>
    </source>
</reference>
<dbReference type="InterPro" id="IPR027443">
    <property type="entry name" value="IPNS-like_sf"/>
</dbReference>
<dbReference type="STRING" id="3916.A0A1S3VMR9"/>
<dbReference type="Proteomes" id="UP000087766">
    <property type="component" value="Chromosome 11"/>
</dbReference>
<dbReference type="Gene3D" id="2.60.120.330">
    <property type="entry name" value="B-lactam Antibiotic, Isopenicillin N Synthase, Chain"/>
    <property type="match status" value="1"/>
</dbReference>
<dbReference type="GO" id="GO:0046872">
    <property type="term" value="F:metal ion binding"/>
    <property type="evidence" value="ECO:0007669"/>
    <property type="project" value="UniProtKB-KW"/>
</dbReference>
<evidence type="ECO:0000256" key="2">
    <source>
        <dbReference type="ARBA" id="ARBA00023004"/>
    </source>
</evidence>
<dbReference type="KEGG" id="vra:106776701"/>
<keyword evidence="1" id="KW-0479">Metal-binding</keyword>
<feature type="domain" description="Non-haem dioxygenase N-terminal" evidence="3">
    <location>
        <begin position="8"/>
        <end position="75"/>
    </location>
</feature>
<organism evidence="4 5">
    <name type="scientific">Vigna radiata var. radiata</name>
    <name type="common">Mung bean</name>
    <name type="synonym">Phaseolus aureus</name>
    <dbReference type="NCBI Taxonomy" id="3916"/>
    <lineage>
        <taxon>Eukaryota</taxon>
        <taxon>Viridiplantae</taxon>
        <taxon>Streptophyta</taxon>
        <taxon>Embryophyta</taxon>
        <taxon>Tracheophyta</taxon>
        <taxon>Spermatophyta</taxon>
        <taxon>Magnoliopsida</taxon>
        <taxon>eudicotyledons</taxon>
        <taxon>Gunneridae</taxon>
        <taxon>Pentapetalae</taxon>
        <taxon>rosids</taxon>
        <taxon>fabids</taxon>
        <taxon>Fabales</taxon>
        <taxon>Fabaceae</taxon>
        <taxon>Papilionoideae</taxon>
        <taxon>50 kb inversion clade</taxon>
        <taxon>NPAAA clade</taxon>
        <taxon>indigoferoid/millettioid clade</taxon>
        <taxon>Phaseoleae</taxon>
        <taxon>Vigna</taxon>
    </lineage>
</organism>